<organism evidence="6 9">
    <name type="scientific">Didymodactylos carnosus</name>
    <dbReference type="NCBI Taxonomy" id="1234261"/>
    <lineage>
        <taxon>Eukaryota</taxon>
        <taxon>Metazoa</taxon>
        <taxon>Spiralia</taxon>
        <taxon>Gnathifera</taxon>
        <taxon>Rotifera</taxon>
        <taxon>Eurotatoria</taxon>
        <taxon>Bdelloidea</taxon>
        <taxon>Philodinida</taxon>
        <taxon>Philodinidae</taxon>
        <taxon>Didymodactylos</taxon>
    </lineage>
</organism>
<dbReference type="PANTHER" id="PTHR43963:SF6">
    <property type="entry name" value="CHAIN DEHYDROGENASE FAMILY PROTEIN, PUTATIVE (AFU_ORTHOLOGUE AFUA_3G15350)-RELATED"/>
    <property type="match status" value="1"/>
</dbReference>
<proteinExistence type="inferred from homology"/>
<comment type="caution">
    <text evidence="6">The sequence shown here is derived from an EMBL/GenBank/DDBJ whole genome shotgun (WGS) entry which is preliminary data.</text>
</comment>
<dbReference type="Pfam" id="PF00106">
    <property type="entry name" value="adh_short"/>
    <property type="match status" value="1"/>
</dbReference>
<dbReference type="AlphaFoldDB" id="A0A815P277"/>
<keyword evidence="9" id="KW-1185">Reference proteome</keyword>
<dbReference type="EMBL" id="CAJOBC010084538">
    <property type="protein sequence ID" value="CAF4318634.1"/>
    <property type="molecule type" value="Genomic_DNA"/>
</dbReference>
<dbReference type="EMBL" id="CAJOBA010005344">
    <property type="protein sequence ID" value="CAF3740703.1"/>
    <property type="molecule type" value="Genomic_DNA"/>
</dbReference>
<evidence type="ECO:0000256" key="1">
    <source>
        <dbReference type="ARBA" id="ARBA00006484"/>
    </source>
</evidence>
<dbReference type="Proteomes" id="UP000663829">
    <property type="component" value="Unassembled WGS sequence"/>
</dbReference>
<dbReference type="PRINTS" id="PR00080">
    <property type="entry name" value="SDRFAMILY"/>
</dbReference>
<dbReference type="OrthoDB" id="7289984at2759"/>
<dbReference type="PANTHER" id="PTHR43963">
    <property type="entry name" value="CARBONYL REDUCTASE 1-RELATED"/>
    <property type="match status" value="1"/>
</dbReference>
<dbReference type="SUPFAM" id="SSF51735">
    <property type="entry name" value="NAD(P)-binding Rossmann-fold domains"/>
    <property type="match status" value="1"/>
</dbReference>
<accession>A0A815P277</accession>
<dbReference type="Proteomes" id="UP000681722">
    <property type="component" value="Unassembled WGS sequence"/>
</dbReference>
<evidence type="ECO:0000256" key="4">
    <source>
        <dbReference type="RuleBase" id="RU000363"/>
    </source>
</evidence>
<evidence type="ECO:0000256" key="3">
    <source>
        <dbReference type="ARBA" id="ARBA00023002"/>
    </source>
</evidence>
<dbReference type="EMBL" id="CAJNOK010005338">
    <property type="protein sequence ID" value="CAF0969091.1"/>
    <property type="molecule type" value="Genomic_DNA"/>
</dbReference>
<dbReference type="EMBL" id="CAJNOQ010019097">
    <property type="protein sequence ID" value="CAF1443144.1"/>
    <property type="molecule type" value="Genomic_DNA"/>
</dbReference>
<sequence>MSSERVILVTGANKGIGFELVKKLVGSKDTVVLACRDLNRGQEALKQLGNQMNVHLIQLDTSSPQSIQEATEQIKKKFGHLDVLVNNAGIAKHEKSLQAATEIFGTNYHGIKKVNQHFLPLMNKNGRIVNVSSEVGAWTLDQCSDELKQKLLHPNLTEAELDKIVESFFHAIENHTEAENGFPAESPFLIYGMSKTALNMYTRIHPAGYESMIAVCPGYCATDLNNHTGGRTASVGADSVLFVVNDKSVENGKFYQDGKLKPWSYPCDTDLTKLLDSNKQKQK</sequence>
<dbReference type="GO" id="GO:0016491">
    <property type="term" value="F:oxidoreductase activity"/>
    <property type="evidence" value="ECO:0007669"/>
    <property type="project" value="UniProtKB-KW"/>
</dbReference>
<dbReference type="InterPro" id="IPR002347">
    <property type="entry name" value="SDR_fam"/>
</dbReference>
<dbReference type="Gene3D" id="3.40.50.720">
    <property type="entry name" value="NAD(P)-binding Rossmann-like Domain"/>
    <property type="match status" value="1"/>
</dbReference>
<name>A0A815P277_9BILA</name>
<keyword evidence="2" id="KW-0521">NADP</keyword>
<dbReference type="Proteomes" id="UP000677228">
    <property type="component" value="Unassembled WGS sequence"/>
</dbReference>
<keyword evidence="3" id="KW-0560">Oxidoreductase</keyword>
<comment type="similarity">
    <text evidence="1 4">Belongs to the short-chain dehydrogenases/reductases (SDR) family.</text>
</comment>
<gene>
    <name evidence="6" type="ORF">GPM918_LOCUS34448</name>
    <name evidence="5" type="ORF">OVA965_LOCUS13004</name>
    <name evidence="8" type="ORF">SRO942_LOCUS35146</name>
    <name evidence="7" type="ORF">TMI583_LOCUS13008</name>
</gene>
<dbReference type="InterPro" id="IPR036291">
    <property type="entry name" value="NAD(P)-bd_dom_sf"/>
</dbReference>
<evidence type="ECO:0000313" key="9">
    <source>
        <dbReference type="Proteomes" id="UP000663829"/>
    </source>
</evidence>
<dbReference type="Proteomes" id="UP000682733">
    <property type="component" value="Unassembled WGS sequence"/>
</dbReference>
<protein>
    <submittedName>
        <fullName evidence="6">Uncharacterized protein</fullName>
    </submittedName>
</protein>
<evidence type="ECO:0000256" key="2">
    <source>
        <dbReference type="ARBA" id="ARBA00022857"/>
    </source>
</evidence>
<evidence type="ECO:0000313" key="8">
    <source>
        <dbReference type="EMBL" id="CAF4318634.1"/>
    </source>
</evidence>
<evidence type="ECO:0000313" key="7">
    <source>
        <dbReference type="EMBL" id="CAF3740703.1"/>
    </source>
</evidence>
<dbReference type="PRINTS" id="PR00081">
    <property type="entry name" value="GDHRDH"/>
</dbReference>
<reference evidence="6" key="1">
    <citation type="submission" date="2021-02" db="EMBL/GenBank/DDBJ databases">
        <authorList>
            <person name="Nowell W R."/>
        </authorList>
    </citation>
    <scope>NUCLEOTIDE SEQUENCE</scope>
</reference>
<evidence type="ECO:0000313" key="5">
    <source>
        <dbReference type="EMBL" id="CAF0969091.1"/>
    </source>
</evidence>
<evidence type="ECO:0000313" key="6">
    <source>
        <dbReference type="EMBL" id="CAF1443144.1"/>
    </source>
</evidence>